<dbReference type="OrthoDB" id="29061at2759"/>
<dbReference type="Proteomes" id="UP000054516">
    <property type="component" value="Unassembled WGS sequence"/>
</dbReference>
<organism evidence="3">
    <name type="scientific">Rosellinia necatrix</name>
    <name type="common">White root-rot fungus</name>
    <dbReference type="NCBI Taxonomy" id="77044"/>
    <lineage>
        <taxon>Eukaryota</taxon>
        <taxon>Fungi</taxon>
        <taxon>Dikarya</taxon>
        <taxon>Ascomycota</taxon>
        <taxon>Pezizomycotina</taxon>
        <taxon>Sordariomycetes</taxon>
        <taxon>Xylariomycetidae</taxon>
        <taxon>Xylariales</taxon>
        <taxon>Xylariaceae</taxon>
        <taxon>Rosellinia</taxon>
    </lineage>
</organism>
<gene>
    <name evidence="3" type="ORF">SAMD00023353_3800750</name>
</gene>
<dbReference type="OMA" id="TKDYARH"/>
<dbReference type="InterPro" id="IPR050756">
    <property type="entry name" value="CSN3"/>
</dbReference>
<dbReference type="PANTHER" id="PTHR10758">
    <property type="entry name" value="26S PROTEASOME NON-ATPASE REGULATORY SUBUNIT 3/COP9 SIGNALOSOME COMPLEX SUBUNIT 3"/>
    <property type="match status" value="1"/>
</dbReference>
<feature type="domain" description="COP9 signalosome complex subunit 3 N-terminal helical repeats" evidence="2">
    <location>
        <begin position="221"/>
        <end position="282"/>
    </location>
</feature>
<dbReference type="Pfam" id="PF22788">
    <property type="entry name" value="COP9_hel_rpt"/>
    <property type="match status" value="2"/>
</dbReference>
<evidence type="ECO:0000313" key="3">
    <source>
        <dbReference type="EMBL" id="GAP89555.1"/>
    </source>
</evidence>
<dbReference type="EMBL" id="DF977483">
    <property type="protein sequence ID" value="GAP89555.1"/>
    <property type="molecule type" value="Genomic_DNA"/>
</dbReference>
<dbReference type="InterPro" id="IPR055089">
    <property type="entry name" value="COP9_N"/>
</dbReference>
<feature type="domain" description="COP9 signalosome complex subunit 3 N-terminal helical repeats" evidence="2">
    <location>
        <begin position="45"/>
        <end position="174"/>
    </location>
</feature>
<dbReference type="GO" id="GO:0008180">
    <property type="term" value="C:COP9 signalosome"/>
    <property type="evidence" value="ECO:0007669"/>
    <property type="project" value="TreeGrafter"/>
</dbReference>
<dbReference type="AlphaFoldDB" id="A0A1W2TMJ6"/>
<evidence type="ECO:0000313" key="4">
    <source>
        <dbReference type="Proteomes" id="UP000054516"/>
    </source>
</evidence>
<evidence type="ECO:0000256" key="1">
    <source>
        <dbReference type="ARBA" id="ARBA00022490"/>
    </source>
</evidence>
<sequence>MDQCANALLAFPPQGDLGDNDAYHKAASVHVHRLSKMLSERARDLAVYSAELFEVVDPTFNSLSYLALLHSLIFPSLASSVPQEFILEKVVIFLMSFDGRQSRYGGSLLLDLMEAVGAGRLLPSSIAVETLATAILRLDPSGTMLTSSHIALAKLAYETDNIQLALPVIDKDIVFYPGMENQDIAQYLCDPDLPAPAYISKSTGLTAPLRNTMVLEHDLVCGMMYCARRDWKKARAAFERVVTFPTRDGGCSKIMVDAFKKWILVSLLADGCHSPTPRHTSPSATKTFAILGRPYIALATAFATDDVNQLKLEVENKAQVWPEDGNAGLVAEVMGSYQQWRVLSLQHVYTTISIPEIRQQTKSADTGAILNKDEDVEALIQKMIIDGMLKGVIEKNDDGTKFLVFLSPTIHLSEQEIAEEIRRVAAKLKDIQTIFAATKQRLGTSKEFIKWIVKEGRRDKSGDAQDPTLGFEAQIDDEDLMATSAN</sequence>
<protein>
    <submittedName>
        <fullName evidence="3">Putative cop9 signalosome complex subunit 3 protein</fullName>
    </submittedName>
</protein>
<name>A0A1W2TMJ6_ROSNE</name>
<dbReference type="STRING" id="77044.A0A1W2TMJ6"/>
<evidence type="ECO:0000259" key="2">
    <source>
        <dbReference type="Pfam" id="PF22788"/>
    </source>
</evidence>
<accession>A0A1W2TMJ6</accession>
<keyword evidence="4" id="KW-1185">Reference proteome</keyword>
<proteinExistence type="predicted"/>
<dbReference type="PANTHER" id="PTHR10758:SF1">
    <property type="entry name" value="COP9 SIGNALOSOME COMPLEX SUBUNIT 3"/>
    <property type="match status" value="1"/>
</dbReference>
<reference evidence="3" key="1">
    <citation type="submission" date="2016-03" db="EMBL/GenBank/DDBJ databases">
        <title>Draft genome sequence of Rosellinia necatrix.</title>
        <authorList>
            <person name="Kanematsu S."/>
        </authorList>
    </citation>
    <scope>NUCLEOTIDE SEQUENCE [LARGE SCALE GENOMIC DNA]</scope>
    <source>
        <strain evidence="3">W97</strain>
    </source>
</reference>
<keyword evidence="1" id="KW-0963">Cytoplasm</keyword>
<dbReference type="GO" id="GO:0006511">
    <property type="term" value="P:ubiquitin-dependent protein catabolic process"/>
    <property type="evidence" value="ECO:0007669"/>
    <property type="project" value="TreeGrafter"/>
</dbReference>